<geneLocation type="plasmid" evidence="2">
    <name>pDeide3</name>
</geneLocation>
<dbReference type="AlphaFoldDB" id="C1D497"/>
<dbReference type="HOGENOM" id="CLU_1728377_0_0_0"/>
<proteinExistence type="predicted"/>
<protein>
    <submittedName>
        <fullName evidence="1">Uncharacterized protein</fullName>
    </submittedName>
</protein>
<reference evidence="1 2" key="1">
    <citation type="journal article" date="2009" name="PLoS Genet.">
        <title>Alliance of proteomics and genomics to unravel the specificities of Sahara bacterium Deinococcus deserti.</title>
        <authorList>
            <person name="de Groot A."/>
            <person name="Dulermo R."/>
            <person name="Ortet P."/>
            <person name="Blanchard L."/>
            <person name="Guerin P."/>
            <person name="Fernandez B."/>
            <person name="Vacherie B."/>
            <person name="Dossat C."/>
            <person name="Jolivet E."/>
            <person name="Siguier P."/>
            <person name="Chandler M."/>
            <person name="Barakat M."/>
            <person name="Dedieu A."/>
            <person name="Barbe V."/>
            <person name="Heulin T."/>
            <person name="Sommer S."/>
            <person name="Achouak W."/>
            <person name="Armengaud J."/>
        </authorList>
    </citation>
    <scope>NUCLEOTIDE SEQUENCE [LARGE SCALE GENOMIC DNA]</scope>
    <source>
        <strain evidence="2">DSM 17065 / CIP 109153 / LMG 22923 / VCD115</strain>
        <plasmid evidence="2">pDeide3</plasmid>
    </source>
</reference>
<organism evidence="1 2">
    <name type="scientific">Deinococcus deserti (strain DSM 17065 / CIP 109153 / LMG 22923 / VCD115)</name>
    <dbReference type="NCBI Taxonomy" id="546414"/>
    <lineage>
        <taxon>Bacteria</taxon>
        <taxon>Thermotogati</taxon>
        <taxon>Deinococcota</taxon>
        <taxon>Deinococci</taxon>
        <taxon>Deinococcales</taxon>
        <taxon>Deinococcaceae</taxon>
        <taxon>Deinococcus</taxon>
    </lineage>
</organism>
<evidence type="ECO:0000313" key="2">
    <source>
        <dbReference type="Proteomes" id="UP000002208"/>
    </source>
</evidence>
<gene>
    <name evidence="1" type="ordered locus">Deide_3p00551</name>
</gene>
<evidence type="ECO:0000313" key="1">
    <source>
        <dbReference type="EMBL" id="ACO47978.1"/>
    </source>
</evidence>
<name>C1D497_DEIDV</name>
<dbReference type="KEGG" id="ddr:Deide_3p00551"/>
<sequence>MMRKLARKNADCPCGRVRAKCGTVAQEHLGSRTLMFRLCCYPRPGQPAACLKLGPVGGGTRRMGLTPQDAALTEGLWQFVREASSLRLVGEILPLTVSALSVFLPAYQLTQSTPAGQEPLYRGGPQPHTVFRPRTKVRRSVWRMSAAAPRS</sequence>
<keyword evidence="1" id="KW-0614">Plasmid</keyword>
<keyword evidence="2" id="KW-1185">Reference proteome</keyword>
<dbReference type="EMBL" id="CP001117">
    <property type="protein sequence ID" value="ACO47978.1"/>
    <property type="molecule type" value="Genomic_DNA"/>
</dbReference>
<accession>C1D497</accession>
<dbReference type="Proteomes" id="UP000002208">
    <property type="component" value="Plasmid 3"/>
</dbReference>